<evidence type="ECO:0008006" key="2">
    <source>
        <dbReference type="Google" id="ProtNLM"/>
    </source>
</evidence>
<name>A0A6J4LJJ0_9ACTN</name>
<proteinExistence type="predicted"/>
<evidence type="ECO:0000313" key="1">
    <source>
        <dbReference type="EMBL" id="CAA9334952.1"/>
    </source>
</evidence>
<dbReference type="AlphaFoldDB" id="A0A6J4LJJ0"/>
<sequence length="150" mass="16288">MESDNCPQASTASAAPDYFELPERLRSKGEPAAVERDRLHFAAIAGALQQSIADLTHRLAAERRAPGGGGQAALDRDLEIHRLSGRLRALGRFDVDLCLGRVLFQDDDEPPLYVGRLGLNGADGQRLLVDWRSRAAEPFFGATHANPMGL</sequence>
<reference evidence="1" key="1">
    <citation type="submission" date="2020-02" db="EMBL/GenBank/DDBJ databases">
        <authorList>
            <person name="Meier V. D."/>
        </authorList>
    </citation>
    <scope>NUCLEOTIDE SEQUENCE</scope>
    <source>
        <strain evidence="1">AVDCRST_MAG07</strain>
    </source>
</reference>
<accession>A0A6J4LJJ0</accession>
<dbReference type="EMBL" id="CADCUB010000102">
    <property type="protein sequence ID" value="CAA9334952.1"/>
    <property type="molecule type" value="Genomic_DNA"/>
</dbReference>
<gene>
    <name evidence="1" type="ORF">AVDCRST_MAG07-1932</name>
</gene>
<organism evidence="1">
    <name type="scientific">uncultured Frankineae bacterium</name>
    <dbReference type="NCBI Taxonomy" id="437475"/>
    <lineage>
        <taxon>Bacteria</taxon>
        <taxon>Bacillati</taxon>
        <taxon>Actinomycetota</taxon>
        <taxon>Actinomycetes</taxon>
        <taxon>Frankiales</taxon>
        <taxon>environmental samples</taxon>
    </lineage>
</organism>
<feature type="non-terminal residue" evidence="1">
    <location>
        <position position="150"/>
    </location>
</feature>
<protein>
    <recommendedName>
        <fullName evidence="2">DNA helicase</fullName>
    </recommendedName>
</protein>